<reference evidence="3 4" key="1">
    <citation type="submission" date="2020-08" db="EMBL/GenBank/DDBJ databases">
        <title>Genomic Encyclopedia of Type Strains, Phase III (KMG-III): the genomes of soil and plant-associated and newly described type strains.</title>
        <authorList>
            <person name="Whitman W."/>
        </authorList>
    </citation>
    <scope>NUCLEOTIDE SEQUENCE [LARGE SCALE GENOMIC DNA]</scope>
    <source>
        <strain evidence="3 4">CECT 8960</strain>
    </source>
</reference>
<evidence type="ECO:0000313" key="3">
    <source>
        <dbReference type="EMBL" id="MBB4907860.1"/>
    </source>
</evidence>
<dbReference type="CDD" id="cd07814">
    <property type="entry name" value="SRPBCC_CalC_Aha1-like"/>
    <property type="match status" value="1"/>
</dbReference>
<protein>
    <submittedName>
        <fullName evidence="3">Uncharacterized protein YndB with AHSA1/START domain</fullName>
    </submittedName>
</protein>
<feature type="domain" description="Activator of Hsp90 ATPase homologue 1/2-like C-terminal" evidence="2">
    <location>
        <begin position="34"/>
        <end position="151"/>
    </location>
</feature>
<dbReference type="AlphaFoldDB" id="A0A7W7VFB9"/>
<evidence type="ECO:0000259" key="2">
    <source>
        <dbReference type="Pfam" id="PF08327"/>
    </source>
</evidence>
<gene>
    <name evidence="3" type="ORF">FHR82_004102</name>
</gene>
<accession>A0A7W7VFB9</accession>
<dbReference type="EMBL" id="JACHJQ010000004">
    <property type="protein sequence ID" value="MBB4907860.1"/>
    <property type="molecule type" value="Genomic_DNA"/>
</dbReference>
<dbReference type="SUPFAM" id="SSF55961">
    <property type="entry name" value="Bet v1-like"/>
    <property type="match status" value="1"/>
</dbReference>
<comment type="caution">
    <text evidence="3">The sequence shown here is derived from an EMBL/GenBank/DDBJ whole genome shotgun (WGS) entry which is preliminary data.</text>
</comment>
<sequence length="158" mass="18005">MTDESSLRKLRSEEGSLRKLRSETIHVDQFLAQPPAKVWRMLTEPDRLARWWAAGDIRPEVGHRFTLDMGSWGMRPCTVTEVEPERLLSYTFGEGDVDWTISWRLVAEGAGTRLFLEHGGFDLDDPRHQHAFTNMGRGWAGSVLPKLARELEEEVAAS</sequence>
<keyword evidence="4" id="KW-1185">Reference proteome</keyword>
<dbReference type="InterPro" id="IPR013538">
    <property type="entry name" value="ASHA1/2-like_C"/>
</dbReference>
<dbReference type="InterPro" id="IPR023393">
    <property type="entry name" value="START-like_dom_sf"/>
</dbReference>
<dbReference type="Proteomes" id="UP000520767">
    <property type="component" value="Unassembled WGS sequence"/>
</dbReference>
<name>A0A7W7VFB9_9PSEU</name>
<dbReference type="RefSeq" id="WP_184811998.1">
    <property type="nucleotide sequence ID" value="NZ_JACHJQ010000004.1"/>
</dbReference>
<evidence type="ECO:0000313" key="4">
    <source>
        <dbReference type="Proteomes" id="UP000520767"/>
    </source>
</evidence>
<organism evidence="3 4">
    <name type="scientific">Actinophytocola algeriensis</name>
    <dbReference type="NCBI Taxonomy" id="1768010"/>
    <lineage>
        <taxon>Bacteria</taxon>
        <taxon>Bacillati</taxon>
        <taxon>Actinomycetota</taxon>
        <taxon>Actinomycetes</taxon>
        <taxon>Pseudonocardiales</taxon>
        <taxon>Pseudonocardiaceae</taxon>
    </lineage>
</organism>
<evidence type="ECO:0000256" key="1">
    <source>
        <dbReference type="ARBA" id="ARBA00006817"/>
    </source>
</evidence>
<dbReference type="Pfam" id="PF08327">
    <property type="entry name" value="AHSA1"/>
    <property type="match status" value="1"/>
</dbReference>
<proteinExistence type="inferred from homology"/>
<dbReference type="Gene3D" id="3.30.530.20">
    <property type="match status" value="1"/>
</dbReference>
<comment type="similarity">
    <text evidence="1">Belongs to the AHA1 family.</text>
</comment>